<protein>
    <submittedName>
        <fullName evidence="1">Uncharacterized protein</fullName>
    </submittedName>
</protein>
<evidence type="ECO:0000313" key="1">
    <source>
        <dbReference type="EMBL" id="MDH1177963.1"/>
    </source>
</evidence>
<gene>
    <name evidence="1" type="ORF">N5C72_07745</name>
</gene>
<reference evidence="1 2" key="1">
    <citation type="submission" date="2022-09" db="EMBL/GenBank/DDBJ databases">
        <title>Intensive care unit water sources are persistently colonized with multi-drug resistant bacteria and are the site of extensive horizontal gene transfer of antibiotic resistance genes.</title>
        <authorList>
            <person name="Diorio-Toth L."/>
        </authorList>
    </citation>
    <scope>NUCLEOTIDE SEQUENCE [LARGE SCALE GENOMIC DNA]</scope>
    <source>
        <strain evidence="1 2">GD03967</strain>
    </source>
</reference>
<proteinExistence type="predicted"/>
<comment type="caution">
    <text evidence="1">The sequence shown here is derived from an EMBL/GenBank/DDBJ whole genome shotgun (WGS) entry which is preliminary data.</text>
</comment>
<accession>A0ABD4YS15</accession>
<organism evidence="1 2">
    <name type="scientific">Achromobacter mucicolens</name>
    <dbReference type="NCBI Taxonomy" id="1389922"/>
    <lineage>
        <taxon>Bacteria</taxon>
        <taxon>Pseudomonadati</taxon>
        <taxon>Pseudomonadota</taxon>
        <taxon>Betaproteobacteria</taxon>
        <taxon>Burkholderiales</taxon>
        <taxon>Alcaligenaceae</taxon>
        <taxon>Achromobacter</taxon>
    </lineage>
</organism>
<name>A0ABD4YS15_9BURK</name>
<sequence>MSKIKDGGPAFPVPNYIKDLGTGLTLRDYFAAKAMQTLEPPVFYVGTRETQESLGRWARQCLQMADAMLAARGAQ</sequence>
<dbReference type="EMBL" id="JAOBZK010000007">
    <property type="protein sequence ID" value="MDH1177963.1"/>
    <property type="molecule type" value="Genomic_DNA"/>
</dbReference>
<evidence type="ECO:0000313" key="2">
    <source>
        <dbReference type="Proteomes" id="UP001158644"/>
    </source>
</evidence>
<dbReference type="Proteomes" id="UP001158644">
    <property type="component" value="Unassembled WGS sequence"/>
</dbReference>
<dbReference type="RefSeq" id="WP_279990344.1">
    <property type="nucleotide sequence ID" value="NZ_JAOBZK010000007.1"/>
</dbReference>
<dbReference type="AlphaFoldDB" id="A0ABD4YS15"/>